<evidence type="ECO:0000313" key="10">
    <source>
        <dbReference type="Proteomes" id="UP000077266"/>
    </source>
</evidence>
<keyword evidence="3 6" id="KW-0378">Hydrolase</keyword>
<name>A0A165EIY9_EXIGL</name>
<reference evidence="9 10" key="1">
    <citation type="journal article" date="2016" name="Mol. Biol. Evol.">
        <title>Comparative Genomics of Early-Diverging Mushroom-Forming Fungi Provides Insights into the Origins of Lignocellulose Decay Capabilities.</title>
        <authorList>
            <person name="Nagy L.G."/>
            <person name="Riley R."/>
            <person name="Tritt A."/>
            <person name="Adam C."/>
            <person name="Daum C."/>
            <person name="Floudas D."/>
            <person name="Sun H."/>
            <person name="Yadav J.S."/>
            <person name="Pangilinan J."/>
            <person name="Larsson K.H."/>
            <person name="Matsuura K."/>
            <person name="Barry K."/>
            <person name="Labutti K."/>
            <person name="Kuo R."/>
            <person name="Ohm R.A."/>
            <person name="Bhattacharya S.S."/>
            <person name="Shirouzu T."/>
            <person name="Yoshinaga Y."/>
            <person name="Martin F.M."/>
            <person name="Grigoriev I.V."/>
            <person name="Hibbett D.S."/>
        </authorList>
    </citation>
    <scope>NUCLEOTIDE SEQUENCE [LARGE SCALE GENOMIC DNA]</scope>
    <source>
        <strain evidence="9 10">HHB12029</strain>
    </source>
</reference>
<keyword evidence="10" id="KW-1185">Reference proteome</keyword>
<evidence type="ECO:0000313" key="9">
    <source>
        <dbReference type="EMBL" id="KZV87042.1"/>
    </source>
</evidence>
<evidence type="ECO:0000256" key="5">
    <source>
        <dbReference type="ARBA" id="ARBA00023295"/>
    </source>
</evidence>
<proteinExistence type="inferred from homology"/>
<dbReference type="SUPFAM" id="SSF74650">
    <property type="entry name" value="Galactose mutarotase-like"/>
    <property type="match status" value="1"/>
</dbReference>
<dbReference type="CDD" id="cd06602">
    <property type="entry name" value="GH31_MGAM_SI_GAA"/>
    <property type="match status" value="1"/>
</dbReference>
<dbReference type="FunCoup" id="A0A165EIY9">
    <property type="interactions" value="86"/>
</dbReference>
<evidence type="ECO:0000256" key="6">
    <source>
        <dbReference type="RuleBase" id="RU361185"/>
    </source>
</evidence>
<keyword evidence="4" id="KW-0325">Glycoprotein</keyword>
<dbReference type="STRING" id="1314781.A0A165EIY9"/>
<sequence>MTSWQRVDIDGVYVGYTGHLAISGPACNAFGRDYADLTVEVVYESASRLRVSILDTAESQFRIPESVIERPKIPRESFVDSSDLVFNFVSTPTFEFWITRRDDPTGIPLFDTRIASLPPTPIPPVIPEDESTALRGFPLVFEDQYLQITSALPYGANIYGLGEAWASSGFRRDVGSDGGRGTVQALWSRDAKSREDKNTSAGGDALLLTPPKSNVSLVQYRMIGGVLDFYFVAGPSPIQVIEQYSEIVGKPAWMPYWSLGFHLCRRGDDNLNDTKAHVARMRDENIPLEVMWNALDLYHDYRAFTTDPERFPIAEHAAFIRSLVSDPYVARRHRPLTQIHVEDIPLIDPYIATQNNDTDIYYPYLSGVEQNIFVTNPDSSMHLGRARAGTIAFPDWFAQNTQSWWTDAFRNWSATGIDFDGLWIDKSFPNSKYCSPAYGKLGYHTMETNATHAPGYIELDVHNLFGLMEARGTYETLRALRPGERPFVMSRSTFPSSGRWAAHWLGDNHSIWADMYKSIAGVLQFQIFQMPMVGADACGFNGNSTEELCNRWMQLAAFHPFYRNHNDRNASPHEPYRWESVAEATRVATKVRYQLLPYWYTLMVNASRYGTPPVRALWFEFPDEEDLFNVDRQFLVGRDILVTPVLEPGAVTVKGIFPGLSSGTVWRDRYTHQLVPRNSRTVTLDAPLGHINVHVRSGAALLLHATPGYTLSELRNGSYEIVVVLDEAGFASGKVYLDDGLSDPPGAHTYLHIEGRRDFVELVTRPSRWTIVPALQTVTVLGVKARPVEVHLRVMFGPRKALHNWTYEDELQRLVVNGLRIDLNWVVSELRWT</sequence>
<dbReference type="Pfam" id="PF21365">
    <property type="entry name" value="Glyco_hydro_31_3rd"/>
    <property type="match status" value="1"/>
</dbReference>
<dbReference type="Gene3D" id="3.20.20.80">
    <property type="entry name" value="Glycosidases"/>
    <property type="match status" value="1"/>
</dbReference>
<dbReference type="InterPro" id="IPR013780">
    <property type="entry name" value="Glyco_hydro_b"/>
</dbReference>
<dbReference type="InterPro" id="IPR048395">
    <property type="entry name" value="Glyco_hydro_31_C"/>
</dbReference>
<dbReference type="PANTHER" id="PTHR22762:SF133">
    <property type="entry name" value="P-TYPE DOMAIN-CONTAINING PROTEIN"/>
    <property type="match status" value="1"/>
</dbReference>
<evidence type="ECO:0000256" key="1">
    <source>
        <dbReference type="ARBA" id="ARBA00007806"/>
    </source>
</evidence>
<evidence type="ECO:0000256" key="4">
    <source>
        <dbReference type="ARBA" id="ARBA00023180"/>
    </source>
</evidence>
<dbReference type="Pfam" id="PF01055">
    <property type="entry name" value="Glyco_hydro_31_2nd"/>
    <property type="match status" value="1"/>
</dbReference>
<dbReference type="SUPFAM" id="SSF51445">
    <property type="entry name" value="(Trans)glycosidases"/>
    <property type="match status" value="1"/>
</dbReference>
<dbReference type="GO" id="GO:0004553">
    <property type="term" value="F:hydrolase activity, hydrolyzing O-glycosyl compounds"/>
    <property type="evidence" value="ECO:0007669"/>
    <property type="project" value="InterPro"/>
</dbReference>
<dbReference type="PANTHER" id="PTHR22762">
    <property type="entry name" value="ALPHA-GLUCOSIDASE"/>
    <property type="match status" value="1"/>
</dbReference>
<keyword evidence="2" id="KW-0732">Signal</keyword>
<keyword evidence="5 6" id="KW-0326">Glycosidase</keyword>
<dbReference type="InterPro" id="IPR011013">
    <property type="entry name" value="Gal_mutarotase_sf_dom"/>
</dbReference>
<dbReference type="InterPro" id="IPR017853">
    <property type="entry name" value="GH"/>
</dbReference>
<dbReference type="OrthoDB" id="5839090at2759"/>
<accession>A0A165EIY9</accession>
<feature type="domain" description="Glycosyl hydrolase family 31 C-terminal" evidence="8">
    <location>
        <begin position="610"/>
        <end position="700"/>
    </location>
</feature>
<organism evidence="9 10">
    <name type="scientific">Exidia glandulosa HHB12029</name>
    <dbReference type="NCBI Taxonomy" id="1314781"/>
    <lineage>
        <taxon>Eukaryota</taxon>
        <taxon>Fungi</taxon>
        <taxon>Dikarya</taxon>
        <taxon>Basidiomycota</taxon>
        <taxon>Agaricomycotina</taxon>
        <taxon>Agaricomycetes</taxon>
        <taxon>Auriculariales</taxon>
        <taxon>Exidiaceae</taxon>
        <taxon>Exidia</taxon>
    </lineage>
</organism>
<dbReference type="Gene3D" id="2.60.40.1180">
    <property type="entry name" value="Golgi alpha-mannosidase II"/>
    <property type="match status" value="2"/>
</dbReference>
<dbReference type="InParanoid" id="A0A165EIY9"/>
<dbReference type="AlphaFoldDB" id="A0A165EIY9"/>
<dbReference type="Proteomes" id="UP000077266">
    <property type="component" value="Unassembled WGS sequence"/>
</dbReference>
<feature type="domain" description="Glycoside hydrolase family 31 TIM barrel" evidence="7">
    <location>
        <begin position="251"/>
        <end position="602"/>
    </location>
</feature>
<evidence type="ECO:0000259" key="7">
    <source>
        <dbReference type="Pfam" id="PF01055"/>
    </source>
</evidence>
<comment type="similarity">
    <text evidence="1 6">Belongs to the glycosyl hydrolase 31 family.</text>
</comment>
<dbReference type="GO" id="GO:0005975">
    <property type="term" value="P:carbohydrate metabolic process"/>
    <property type="evidence" value="ECO:0007669"/>
    <property type="project" value="InterPro"/>
</dbReference>
<protein>
    <submittedName>
        <fullName evidence="9">Glycoside hydrolase family 31 protein</fullName>
    </submittedName>
</protein>
<dbReference type="GO" id="GO:0030246">
    <property type="term" value="F:carbohydrate binding"/>
    <property type="evidence" value="ECO:0007669"/>
    <property type="project" value="InterPro"/>
</dbReference>
<evidence type="ECO:0000259" key="8">
    <source>
        <dbReference type="Pfam" id="PF21365"/>
    </source>
</evidence>
<evidence type="ECO:0000256" key="2">
    <source>
        <dbReference type="ARBA" id="ARBA00022729"/>
    </source>
</evidence>
<evidence type="ECO:0000256" key="3">
    <source>
        <dbReference type="ARBA" id="ARBA00022801"/>
    </source>
</evidence>
<dbReference type="EMBL" id="KV426137">
    <property type="protein sequence ID" value="KZV87042.1"/>
    <property type="molecule type" value="Genomic_DNA"/>
</dbReference>
<dbReference type="CDD" id="cd14752">
    <property type="entry name" value="GH31_N"/>
    <property type="match status" value="1"/>
</dbReference>
<dbReference type="InterPro" id="IPR000322">
    <property type="entry name" value="Glyco_hydro_31_TIM"/>
</dbReference>
<dbReference type="PROSITE" id="PS00707">
    <property type="entry name" value="GLYCOSYL_HYDROL_F31_2"/>
    <property type="match status" value="1"/>
</dbReference>
<gene>
    <name evidence="9" type="ORF">EXIGLDRAFT_801206</name>
</gene>
<dbReference type="SUPFAM" id="SSF51011">
    <property type="entry name" value="Glycosyl hydrolase domain"/>
    <property type="match status" value="1"/>
</dbReference>
<dbReference type="Gene3D" id="2.60.40.1760">
    <property type="entry name" value="glycosyl hydrolase (family 31)"/>
    <property type="match status" value="1"/>
</dbReference>
<dbReference type="InterPro" id="IPR030459">
    <property type="entry name" value="Glyco_hydro_31_CS"/>
</dbReference>